<name>A0ABX1K1B2_9CELL</name>
<reference evidence="1 2" key="1">
    <citation type="submission" date="2020-04" db="EMBL/GenBank/DDBJ databases">
        <title>MicrobeNet Type strains.</title>
        <authorList>
            <person name="Nicholson A.C."/>
        </authorList>
    </citation>
    <scope>NUCLEOTIDE SEQUENCE [LARGE SCALE GENOMIC DNA]</scope>
    <source>
        <strain evidence="1 2">ATCC BAA-787</strain>
    </source>
</reference>
<keyword evidence="2" id="KW-1185">Reference proteome</keyword>
<comment type="caution">
    <text evidence="1">The sequence shown here is derived from an EMBL/GenBank/DDBJ whole genome shotgun (WGS) entry which is preliminary data.</text>
</comment>
<organism evidence="1 2">
    <name type="scientific">Cellulomonas septica</name>
    <dbReference type="NCBI Taxonomy" id="285080"/>
    <lineage>
        <taxon>Bacteria</taxon>
        <taxon>Bacillati</taxon>
        <taxon>Actinomycetota</taxon>
        <taxon>Actinomycetes</taxon>
        <taxon>Micrococcales</taxon>
        <taxon>Cellulomonadaceae</taxon>
        <taxon>Cellulomonas</taxon>
    </lineage>
</organism>
<sequence length="53" mass="5777">LRTTVDPAADLPEVVAACDRVLAELAQVLPSERLRSRVEIDVLREPAAAPRVQ</sequence>
<evidence type="ECO:0000313" key="2">
    <source>
        <dbReference type="Proteomes" id="UP000777774"/>
    </source>
</evidence>
<evidence type="ECO:0000313" key="1">
    <source>
        <dbReference type="EMBL" id="NKY39765.1"/>
    </source>
</evidence>
<feature type="non-terminal residue" evidence="1">
    <location>
        <position position="1"/>
    </location>
</feature>
<accession>A0ABX1K1B2</accession>
<dbReference type="Proteomes" id="UP000777774">
    <property type="component" value="Unassembled WGS sequence"/>
</dbReference>
<dbReference type="EMBL" id="JAAXOY010000207">
    <property type="protein sequence ID" value="NKY39765.1"/>
    <property type="molecule type" value="Genomic_DNA"/>
</dbReference>
<proteinExistence type="predicted"/>
<gene>
    <name evidence="1" type="ORF">HGA02_09555</name>
</gene>
<protein>
    <submittedName>
        <fullName evidence="1">Uncharacterized protein</fullName>
    </submittedName>
</protein>